<dbReference type="Proteomes" id="UP000037146">
    <property type="component" value="Unassembled WGS sequence"/>
</dbReference>
<protein>
    <submittedName>
        <fullName evidence="2">Virulence factor</fullName>
    </submittedName>
</protein>
<feature type="domain" description="Scaffold protein Nfu/NifU N-terminal" evidence="1">
    <location>
        <begin position="4"/>
        <end position="90"/>
    </location>
</feature>
<name>A0A0K9GV31_9BACI</name>
<dbReference type="Pfam" id="PF13646">
    <property type="entry name" value="HEAT_2"/>
    <property type="match status" value="1"/>
</dbReference>
<evidence type="ECO:0000259" key="1">
    <source>
        <dbReference type="SMART" id="SM00932"/>
    </source>
</evidence>
<accession>A0A0K9GV31</accession>
<dbReference type="STRING" id="1679170.AC625_14130"/>
<dbReference type="InterPro" id="IPR036498">
    <property type="entry name" value="Nfu/NifU_N_sf"/>
</dbReference>
<dbReference type="InterPro" id="IPR014824">
    <property type="entry name" value="Nfu/NifU_N"/>
</dbReference>
<evidence type="ECO:0000313" key="3">
    <source>
        <dbReference type="Proteomes" id="UP000037146"/>
    </source>
</evidence>
<dbReference type="InterPro" id="IPR011989">
    <property type="entry name" value="ARM-like"/>
</dbReference>
<evidence type="ECO:0000313" key="2">
    <source>
        <dbReference type="EMBL" id="KMY50500.1"/>
    </source>
</evidence>
<dbReference type="AlphaFoldDB" id="A0A0K9GV31"/>
<dbReference type="EMBL" id="LFZW01000001">
    <property type="protein sequence ID" value="KMY50500.1"/>
    <property type="molecule type" value="Genomic_DNA"/>
</dbReference>
<dbReference type="SMART" id="SM00567">
    <property type="entry name" value="EZ_HEAT"/>
    <property type="match status" value="4"/>
</dbReference>
<dbReference type="SUPFAM" id="SSF110836">
    <property type="entry name" value="Hypothetical protein SAV1430"/>
    <property type="match status" value="1"/>
</dbReference>
<dbReference type="OrthoDB" id="420201at2"/>
<dbReference type="Pfam" id="PF13769">
    <property type="entry name" value="Virulence_fact"/>
    <property type="match status" value="1"/>
</dbReference>
<dbReference type="SMART" id="SM00932">
    <property type="entry name" value="Nfu_N"/>
    <property type="match status" value="1"/>
</dbReference>
<reference evidence="3" key="1">
    <citation type="submission" date="2015-07" db="EMBL/GenBank/DDBJ databases">
        <title>Genome sequencing project for genomic taxonomy and phylogenomics of Bacillus-like bacteria.</title>
        <authorList>
            <person name="Liu B."/>
            <person name="Wang J."/>
            <person name="Zhu Y."/>
            <person name="Liu G."/>
            <person name="Chen Q."/>
            <person name="Chen Z."/>
            <person name="Lan J."/>
            <person name="Che J."/>
            <person name="Ge C."/>
            <person name="Shi H."/>
            <person name="Pan Z."/>
            <person name="Liu X."/>
        </authorList>
    </citation>
    <scope>NUCLEOTIDE SEQUENCE [LARGE SCALE GENOMIC DNA]</scope>
    <source>
        <strain evidence="3">FJAT-27997</strain>
    </source>
</reference>
<keyword evidence="3" id="KW-1185">Reference proteome</keyword>
<organism evidence="2 3">
    <name type="scientific">Peribacillus loiseleuriae</name>
    <dbReference type="NCBI Taxonomy" id="1679170"/>
    <lineage>
        <taxon>Bacteria</taxon>
        <taxon>Bacillati</taxon>
        <taxon>Bacillota</taxon>
        <taxon>Bacilli</taxon>
        <taxon>Bacillales</taxon>
        <taxon>Bacillaceae</taxon>
        <taxon>Peribacillus</taxon>
    </lineage>
</organism>
<dbReference type="Gene3D" id="3.30.1370.70">
    <property type="entry name" value="Scaffold protein Nfu/NifU, N-terminal domain"/>
    <property type="match status" value="1"/>
</dbReference>
<sequence>MNIISIEPTPSPNTMKINLTEELPTGRSNNYKKEEAEKAPQLIREILHIDGVKGVYHVADFLAVERNGKYDWQEILIKVRQVFGEDTSDEEAGQIILEHYGEVNVSILQFKGLPYQIKLNDGNSEKRYALPENFAQAVQAAQKQDDNVVLQRKWKDYGVRYGDMDVIGAEVSEELIAAYPPERINELVAQAKQENDNKKELVKRAKIKLTAEMLEDENWEKRYQALEQMEDPTIDDIPLLKKALSDSKVSVRREAVVLLGMIEDRKVLPALYLGLNDKNPAVRRTAGDCLSDLGFAEAMMEMASALKDKSKIVRWRAAMFLYESGDKSVLSALKEAEKDSEFEVALQIKMAIDRIENGEEAKGSVWKQMTEARQAEE</sequence>
<dbReference type="Pfam" id="PF08712">
    <property type="entry name" value="Nfu_N"/>
    <property type="match status" value="1"/>
</dbReference>
<dbReference type="InterPro" id="IPR016024">
    <property type="entry name" value="ARM-type_fold"/>
</dbReference>
<gene>
    <name evidence="2" type="ORF">AC625_14130</name>
</gene>
<dbReference type="InterPro" id="IPR025989">
    <property type="entry name" value="Virulence_F_dom"/>
</dbReference>
<dbReference type="RefSeq" id="WP_049681853.1">
    <property type="nucleotide sequence ID" value="NZ_LFZW01000001.1"/>
</dbReference>
<comment type="caution">
    <text evidence="2">The sequence shown here is derived from an EMBL/GenBank/DDBJ whole genome shotgun (WGS) entry which is preliminary data.</text>
</comment>
<dbReference type="GO" id="GO:0016491">
    <property type="term" value="F:oxidoreductase activity"/>
    <property type="evidence" value="ECO:0007669"/>
    <property type="project" value="TreeGrafter"/>
</dbReference>
<dbReference type="InterPro" id="IPR004155">
    <property type="entry name" value="PBS_lyase_HEAT"/>
</dbReference>
<dbReference type="Gene3D" id="1.25.10.10">
    <property type="entry name" value="Leucine-rich Repeat Variant"/>
    <property type="match status" value="1"/>
</dbReference>
<dbReference type="PANTHER" id="PTHR12697:SF37">
    <property type="entry name" value="CONSERVED VIRULENCE FACTOR C"/>
    <property type="match status" value="1"/>
</dbReference>
<dbReference type="PATRIC" id="fig|1679170.3.peg.3223"/>
<dbReference type="SUPFAM" id="SSF48371">
    <property type="entry name" value="ARM repeat"/>
    <property type="match status" value="1"/>
</dbReference>
<dbReference type="PANTHER" id="PTHR12697">
    <property type="entry name" value="PBS LYASE HEAT-LIKE PROTEIN"/>
    <property type="match status" value="1"/>
</dbReference>
<proteinExistence type="predicted"/>